<keyword evidence="2" id="KW-1185">Reference proteome</keyword>
<gene>
    <name evidence="1" type="ORF">CYNAS_LOCUS19332</name>
</gene>
<comment type="caution">
    <text evidence="1">The sequence shown here is derived from an EMBL/GenBank/DDBJ whole genome shotgun (WGS) entry which is preliminary data.</text>
</comment>
<dbReference type="EMBL" id="CATQJL010000316">
    <property type="protein sequence ID" value="CAJ0607349.1"/>
    <property type="molecule type" value="Genomic_DNA"/>
</dbReference>
<sequence>MVFSPSSSVSATLSPLRKFSGIMRKSSSTPPASPSSPAPGSPSWCLWLVAALQGHEINSEERRRIADDIERMNEVEQDNFVEFLETGVAPSTLENNACKQFVCNTTDLCNALVCREPQDLINLWEKVYHQILPLLQSVLYPIQRRRPEFDIRRTILTIFRDKVLSKVLRDVHERIPVLEPMLFTVLLETENTSEESKNFAILANRVMGKGEQPAQPASRIRSRTLPNKPIKRVSWDDLRKSATFSA</sequence>
<reference evidence="1" key="1">
    <citation type="submission" date="2023-07" db="EMBL/GenBank/DDBJ databases">
        <authorList>
            <consortium name="CYATHOMIX"/>
        </authorList>
    </citation>
    <scope>NUCLEOTIDE SEQUENCE</scope>
    <source>
        <strain evidence="1">N/A</strain>
    </source>
</reference>
<dbReference type="Proteomes" id="UP001176961">
    <property type="component" value="Unassembled WGS sequence"/>
</dbReference>
<name>A0AA36HC32_CYLNA</name>
<evidence type="ECO:0000313" key="1">
    <source>
        <dbReference type="EMBL" id="CAJ0607349.1"/>
    </source>
</evidence>
<accession>A0AA36HC32</accession>
<dbReference type="AlphaFoldDB" id="A0AA36HC32"/>
<evidence type="ECO:0000313" key="2">
    <source>
        <dbReference type="Proteomes" id="UP001176961"/>
    </source>
</evidence>
<protein>
    <submittedName>
        <fullName evidence="1">Uncharacterized protein</fullName>
    </submittedName>
</protein>
<organism evidence="1 2">
    <name type="scientific">Cylicocyclus nassatus</name>
    <name type="common">Nematode worm</name>
    <dbReference type="NCBI Taxonomy" id="53992"/>
    <lineage>
        <taxon>Eukaryota</taxon>
        <taxon>Metazoa</taxon>
        <taxon>Ecdysozoa</taxon>
        <taxon>Nematoda</taxon>
        <taxon>Chromadorea</taxon>
        <taxon>Rhabditida</taxon>
        <taxon>Rhabditina</taxon>
        <taxon>Rhabditomorpha</taxon>
        <taxon>Strongyloidea</taxon>
        <taxon>Strongylidae</taxon>
        <taxon>Cylicocyclus</taxon>
    </lineage>
</organism>
<proteinExistence type="predicted"/>